<dbReference type="CDD" id="cd04301">
    <property type="entry name" value="NAT_SF"/>
    <property type="match status" value="1"/>
</dbReference>
<dbReference type="EMBL" id="CP016181">
    <property type="protein sequence ID" value="AWY01585.1"/>
    <property type="molecule type" value="Genomic_DNA"/>
</dbReference>
<dbReference type="Pfam" id="PF13673">
    <property type="entry name" value="Acetyltransf_10"/>
    <property type="match status" value="1"/>
</dbReference>
<comment type="similarity">
    <text evidence="1">Belongs to the acetyltransferase family. GNAT subfamily.</text>
</comment>
<proteinExistence type="inferred from homology"/>
<evidence type="ECO:0000313" key="8">
    <source>
        <dbReference type="EMBL" id="AWY01585.1"/>
    </source>
</evidence>
<dbReference type="PANTHER" id="PTHR36449:SF1">
    <property type="entry name" value="ACETYLTRANSFERASE"/>
    <property type="match status" value="1"/>
</dbReference>
<comment type="catalytic activity">
    <reaction evidence="6">
        <text>glycyl-tRNA(Gly) + acetyl-CoA = N-acetylglycyl-tRNA(Gly) + CoA + H(+)</text>
        <dbReference type="Rhea" id="RHEA:81867"/>
        <dbReference type="Rhea" id="RHEA-COMP:9683"/>
        <dbReference type="Rhea" id="RHEA-COMP:19766"/>
        <dbReference type="ChEBI" id="CHEBI:15378"/>
        <dbReference type="ChEBI" id="CHEBI:57287"/>
        <dbReference type="ChEBI" id="CHEBI:57288"/>
        <dbReference type="ChEBI" id="CHEBI:78522"/>
        <dbReference type="ChEBI" id="CHEBI:232036"/>
    </reaction>
</comment>
<keyword evidence="3" id="KW-1277">Toxin-antitoxin system</keyword>
<dbReference type="OrthoDB" id="9799147at2"/>
<protein>
    <recommendedName>
        <fullName evidence="7">N-acetyltransferase domain-containing protein</fullName>
    </recommendedName>
</protein>
<evidence type="ECO:0000256" key="2">
    <source>
        <dbReference type="ARBA" id="ARBA00022491"/>
    </source>
</evidence>
<keyword evidence="4" id="KW-0808">Transferase</keyword>
<organism evidence="8 9">
    <name type="scientific">Marinomonas primoryensis</name>
    <dbReference type="NCBI Taxonomy" id="178399"/>
    <lineage>
        <taxon>Bacteria</taxon>
        <taxon>Pseudomonadati</taxon>
        <taxon>Pseudomonadota</taxon>
        <taxon>Gammaproteobacteria</taxon>
        <taxon>Oceanospirillales</taxon>
        <taxon>Oceanospirillaceae</taxon>
        <taxon>Marinomonas</taxon>
    </lineage>
</organism>
<evidence type="ECO:0000313" key="9">
    <source>
        <dbReference type="Proteomes" id="UP000249898"/>
    </source>
</evidence>
<gene>
    <name evidence="8" type="ORF">A8139_17650</name>
</gene>
<name>A0A2Z4PW45_9GAMM</name>
<keyword evidence="5" id="KW-0012">Acyltransferase</keyword>
<keyword evidence="2" id="KW-0678">Repressor</keyword>
<evidence type="ECO:0000256" key="4">
    <source>
        <dbReference type="ARBA" id="ARBA00022679"/>
    </source>
</evidence>
<dbReference type="Gene3D" id="3.40.630.30">
    <property type="match status" value="1"/>
</dbReference>
<dbReference type="InterPro" id="IPR000182">
    <property type="entry name" value="GNAT_dom"/>
</dbReference>
<evidence type="ECO:0000256" key="6">
    <source>
        <dbReference type="ARBA" id="ARBA00049880"/>
    </source>
</evidence>
<dbReference type="PANTHER" id="PTHR36449">
    <property type="entry name" value="ACETYLTRANSFERASE-RELATED"/>
    <property type="match status" value="1"/>
</dbReference>
<evidence type="ECO:0000256" key="3">
    <source>
        <dbReference type="ARBA" id="ARBA00022649"/>
    </source>
</evidence>
<feature type="domain" description="N-acetyltransferase" evidence="7">
    <location>
        <begin position="22"/>
        <end position="148"/>
    </location>
</feature>
<reference evidence="8 9" key="1">
    <citation type="submission" date="2016-06" db="EMBL/GenBank/DDBJ databases">
        <title>The sequenced genome of the ice-adhering bacterium Marinomonas primoryensis, from Antarctica.</title>
        <authorList>
            <person name="Graham L."/>
            <person name="Vance T.D.R."/>
            <person name="Davies P.L."/>
        </authorList>
    </citation>
    <scope>NUCLEOTIDE SEQUENCE [LARGE SCALE GENOMIC DNA]</scope>
    <source>
        <strain evidence="8 9">AceL</strain>
    </source>
</reference>
<accession>A0A2Z4PW45</accession>
<dbReference type="SUPFAM" id="SSF55729">
    <property type="entry name" value="Acyl-CoA N-acyltransferases (Nat)"/>
    <property type="match status" value="1"/>
</dbReference>
<evidence type="ECO:0000259" key="7">
    <source>
        <dbReference type="Pfam" id="PF13673"/>
    </source>
</evidence>
<evidence type="ECO:0000256" key="5">
    <source>
        <dbReference type="ARBA" id="ARBA00023315"/>
    </source>
</evidence>
<sequence>MKMALSPLKESHNRKRFDCGNERINKFLKESANSAAKRNLSRTFVLEGSDETDIAGFYSLSNIEVKVPVPHKLYKKYPNPLPGVTLARMGVDQGYQGQGIAKIMIVDAMRRTLLINENMGVVGLFVDAKDDDLVKFYQNRGFIFLQKEEHTSKLWMPIDSIVTFFKDRK</sequence>
<dbReference type="AlphaFoldDB" id="A0A2Z4PW45"/>
<dbReference type="Proteomes" id="UP000249898">
    <property type="component" value="Chromosome"/>
</dbReference>
<dbReference type="GO" id="GO:0016747">
    <property type="term" value="F:acyltransferase activity, transferring groups other than amino-acyl groups"/>
    <property type="evidence" value="ECO:0007669"/>
    <property type="project" value="InterPro"/>
</dbReference>
<evidence type="ECO:0000256" key="1">
    <source>
        <dbReference type="ARBA" id="ARBA00009342"/>
    </source>
</evidence>
<dbReference type="InterPro" id="IPR016181">
    <property type="entry name" value="Acyl_CoA_acyltransferase"/>
</dbReference>